<sequence>MLSLATFVFIIVCQCQRLTTNCWQEHIETSIRPLVWSDINFLATTDTHAWYSGHKNQFTYNGDWGDFVNFVHTAKIQAAERGQDLLVVDSGDRHDGSGLSDLSVPNGINSTAVFIHQDYDIITLGNHELYEWENSKMEYDTVAPRYEGYVCSNVEFRDNHKWKQIGRRYKFFETPVNKFKVLSFGFLFDFKRFNEGTRVTPIKEVVDSEGWFDEVLRSHKPDIIVVAGHLPISHDWEELHYLHKHIRKYHETIPIQYFGGHSHIRDFSVLDASSTALQAGRFCETLGFASVNMSKKGLDVRDRFHRRYIDFNRRSFAFHAGCDNHEECLNHKHGTQVKELINLIRDELGLNEILGKVKTSNFYVDYVPLNHPKSLFKLMTEKVLKALPGDPNRIIIINTGSIRYDLYRGDYTLDTQFIISPFLNDWMSVRLPKHIALKVAPKLNEQDYIALKTTSNHFLKPPHQWFAKRVDHQKLYDAQHVLSSTFGKPNRLSKGYVTTDDFGSDGDDTPHRAVVNFPIPNVVQSTQLDTEAEEIDLVFYSFLVPNIKHALNDLGVAEFDPEFYSNVHLGSLLTDYVRDGNLE</sequence>
<dbReference type="OMA" id="QTIGNHE"/>
<keyword evidence="1" id="KW-0732">Signal</keyword>
<keyword evidence="5" id="KW-1185">Reference proteome</keyword>
<dbReference type="Proteomes" id="UP000449547">
    <property type="component" value="Unassembled WGS sequence"/>
</dbReference>
<dbReference type="InterPro" id="IPR029052">
    <property type="entry name" value="Metallo-depent_PP-like"/>
</dbReference>
<evidence type="ECO:0000259" key="2">
    <source>
        <dbReference type="Pfam" id="PF00149"/>
    </source>
</evidence>
<dbReference type="InterPro" id="IPR004843">
    <property type="entry name" value="Calcineurin-like_PHP"/>
</dbReference>
<proteinExistence type="predicted"/>
<accession>A0A642UVW8</accession>
<dbReference type="PANTHER" id="PTHR11575:SF22">
    <property type="entry name" value="ADL392WP"/>
    <property type="match status" value="1"/>
</dbReference>
<feature type="chain" id="PRO_5025053986" evidence="1">
    <location>
        <begin position="16"/>
        <end position="583"/>
    </location>
</feature>
<dbReference type="EMBL" id="SWFT01000065">
    <property type="protein sequence ID" value="KAA8903893.1"/>
    <property type="molecule type" value="Genomic_DNA"/>
</dbReference>
<dbReference type="RefSeq" id="XP_034013038.1">
    <property type="nucleotide sequence ID" value="XM_034154732.1"/>
</dbReference>
<name>A0A642UVW8_DIURU</name>
<dbReference type="InterPro" id="IPR014485">
    <property type="entry name" value="Pesterase_C1039"/>
</dbReference>
<protein>
    <submittedName>
        <fullName evidence="4">Uncharacterized protein</fullName>
    </submittedName>
</protein>
<evidence type="ECO:0000313" key="5">
    <source>
        <dbReference type="Proteomes" id="UP000449547"/>
    </source>
</evidence>
<feature type="signal peptide" evidence="1">
    <location>
        <begin position="1"/>
        <end position="15"/>
    </location>
</feature>
<feature type="domain" description="Putative 5'-nucleotidase C-terminal" evidence="3">
    <location>
        <begin position="361"/>
        <end position="547"/>
    </location>
</feature>
<comment type="caution">
    <text evidence="4">The sequence shown here is derived from an EMBL/GenBank/DDBJ whole genome shotgun (WGS) entry which is preliminary data.</text>
</comment>
<dbReference type="GO" id="GO:0009166">
    <property type="term" value="P:nucleotide catabolic process"/>
    <property type="evidence" value="ECO:0007669"/>
    <property type="project" value="InterPro"/>
</dbReference>
<evidence type="ECO:0000259" key="3">
    <source>
        <dbReference type="Pfam" id="PF21953"/>
    </source>
</evidence>
<dbReference type="VEuPathDB" id="FungiDB:DIURU_002115"/>
<dbReference type="GO" id="GO:0005829">
    <property type="term" value="C:cytosol"/>
    <property type="evidence" value="ECO:0007669"/>
    <property type="project" value="TreeGrafter"/>
</dbReference>
<dbReference type="Gene3D" id="3.90.780.10">
    <property type="entry name" value="5'-Nucleotidase, C-terminal domain"/>
    <property type="match status" value="2"/>
</dbReference>
<dbReference type="InterPro" id="IPR006179">
    <property type="entry name" value="5_nucleotidase/apyrase"/>
</dbReference>
<dbReference type="SUPFAM" id="SSF56300">
    <property type="entry name" value="Metallo-dependent phosphatases"/>
    <property type="match status" value="1"/>
</dbReference>
<dbReference type="Gene3D" id="3.60.21.10">
    <property type="match status" value="1"/>
</dbReference>
<dbReference type="Pfam" id="PF00149">
    <property type="entry name" value="Metallophos"/>
    <property type="match status" value="1"/>
</dbReference>
<dbReference type="PANTHER" id="PTHR11575">
    <property type="entry name" value="5'-NUCLEOTIDASE-RELATED"/>
    <property type="match status" value="1"/>
</dbReference>
<evidence type="ECO:0000313" key="4">
    <source>
        <dbReference type="EMBL" id="KAA8903893.1"/>
    </source>
</evidence>
<dbReference type="AlphaFoldDB" id="A0A642UVW8"/>
<dbReference type="Pfam" id="PF21953">
    <property type="entry name" value="NadN_nucleosid_C"/>
    <property type="match status" value="1"/>
</dbReference>
<feature type="domain" description="Calcineurin-like phosphoesterase" evidence="2">
    <location>
        <begin position="40"/>
        <end position="264"/>
    </location>
</feature>
<dbReference type="InterPro" id="IPR053828">
    <property type="entry name" value="Nucleosidase_C"/>
</dbReference>
<dbReference type="GO" id="GO:0016787">
    <property type="term" value="F:hydrolase activity"/>
    <property type="evidence" value="ECO:0007669"/>
    <property type="project" value="InterPro"/>
</dbReference>
<organism evidence="4 5">
    <name type="scientific">Diutina rugosa</name>
    <name type="common">Yeast</name>
    <name type="synonym">Candida rugosa</name>
    <dbReference type="NCBI Taxonomy" id="5481"/>
    <lineage>
        <taxon>Eukaryota</taxon>
        <taxon>Fungi</taxon>
        <taxon>Dikarya</taxon>
        <taxon>Ascomycota</taxon>
        <taxon>Saccharomycotina</taxon>
        <taxon>Pichiomycetes</taxon>
        <taxon>Debaryomycetaceae</taxon>
        <taxon>Diutina</taxon>
    </lineage>
</organism>
<reference evidence="4 5" key="1">
    <citation type="submission" date="2019-07" db="EMBL/GenBank/DDBJ databases">
        <title>Genome assembly of two rare yeast pathogens: Diutina rugosa and Trichomonascus ciferrii.</title>
        <authorList>
            <person name="Mixao V."/>
            <person name="Saus E."/>
            <person name="Hansen A."/>
            <person name="Lass-Flor C."/>
            <person name="Gabaldon T."/>
        </authorList>
    </citation>
    <scope>NUCLEOTIDE SEQUENCE [LARGE SCALE GENOMIC DNA]</scope>
    <source>
        <strain evidence="4 5">CBS 613</strain>
    </source>
</reference>
<dbReference type="InterPro" id="IPR036907">
    <property type="entry name" value="5'-Nucleotdase_C_sf"/>
</dbReference>
<dbReference type="SUPFAM" id="SSF55816">
    <property type="entry name" value="5'-nucleotidase (syn. UDP-sugar hydrolase), C-terminal domain"/>
    <property type="match status" value="1"/>
</dbReference>
<evidence type="ECO:0000256" key="1">
    <source>
        <dbReference type="SAM" id="SignalP"/>
    </source>
</evidence>
<dbReference type="GeneID" id="54780766"/>
<gene>
    <name evidence="4" type="ORF">DIURU_002115</name>
</gene>
<dbReference type="OrthoDB" id="7722975at2759"/>
<dbReference type="PIRSF" id="PIRSF017316">
    <property type="entry name" value="Pesterase_C1039"/>
    <property type="match status" value="1"/>
</dbReference>